<dbReference type="Proteomes" id="UP000094336">
    <property type="component" value="Unassembled WGS sequence"/>
</dbReference>
<keyword evidence="2" id="KW-0378">Hydrolase</keyword>
<dbReference type="InterPro" id="IPR008313">
    <property type="entry name" value="GH125"/>
</dbReference>
<reference evidence="3" key="1">
    <citation type="submission" date="2016-05" db="EMBL/GenBank/DDBJ databases">
        <title>Comparative genomics of biotechnologically important yeasts.</title>
        <authorList>
            <consortium name="DOE Joint Genome Institute"/>
            <person name="Riley R."/>
            <person name="Haridas S."/>
            <person name="Wolfe K.H."/>
            <person name="Lopes M.R."/>
            <person name="Hittinger C.T."/>
            <person name="Goker M."/>
            <person name="Salamov A."/>
            <person name="Wisecaver J."/>
            <person name="Long T.M."/>
            <person name="Aerts A.L."/>
            <person name="Barry K."/>
            <person name="Choi C."/>
            <person name="Clum A."/>
            <person name="Coughlan A.Y."/>
            <person name="Deshpande S."/>
            <person name="Douglass A.P."/>
            <person name="Hanson S.J."/>
            <person name="Klenk H.-P."/>
            <person name="Labutti K."/>
            <person name="Lapidus A."/>
            <person name="Lindquist E."/>
            <person name="Lipzen A."/>
            <person name="Meier-Kolthoff J.P."/>
            <person name="Ohm R.A."/>
            <person name="Otillar R.P."/>
            <person name="Pangilinan J."/>
            <person name="Peng Y."/>
            <person name="Rokas A."/>
            <person name="Rosa C.A."/>
            <person name="Scheuner C."/>
            <person name="Sibirny A.A."/>
            <person name="Slot J.C."/>
            <person name="Stielow J.B."/>
            <person name="Sun H."/>
            <person name="Kurtzman C.P."/>
            <person name="Blackwell M."/>
            <person name="Grigoriev I.V."/>
            <person name="Jeffries T.W."/>
        </authorList>
    </citation>
    <scope>NUCLEOTIDE SEQUENCE [LARGE SCALE GENOMIC DNA]</scope>
    <source>
        <strain evidence="3">NRRL Y-12698</strain>
    </source>
</reference>
<dbReference type="GO" id="GO:0005975">
    <property type="term" value="P:carbohydrate metabolic process"/>
    <property type="evidence" value="ECO:0007669"/>
    <property type="project" value="InterPro"/>
</dbReference>
<dbReference type="InterPro" id="IPR012341">
    <property type="entry name" value="6hp_glycosidase-like_sf"/>
</dbReference>
<dbReference type="PANTHER" id="PTHR31047">
    <property type="entry name" value="MEIOTICALLY UP-REGULATED GENE 157 PROTEIN"/>
    <property type="match status" value="1"/>
</dbReference>
<evidence type="ECO:0000313" key="3">
    <source>
        <dbReference type="Proteomes" id="UP000094336"/>
    </source>
</evidence>
<dbReference type="PIRSF" id="PIRSF028846">
    <property type="entry name" value="UCP028846"/>
    <property type="match status" value="1"/>
</dbReference>
<dbReference type="STRING" id="984486.A0A1E3QW04"/>
<sequence length="533" mass="59429">MNKVAPRVPPFKGKKTAPEHKPKPNSFFSNFKSCPDYVDYSQARHGPYSDGPLELPYMRPDERCRTFTSEAVEKVVADLVSRIPDLDLARLVENCLPNTLDTTVLWKTEAEAFIVTGDIHAEWLRDAARQLSVYQPLARYDPALLKLIRSAIATQTQFVLNSPYCNAFQPPVRSGLEPSKPSTDKVFPKVPWKVVFECKWELDSLASFLTLSNEYYASTGDASFVTEEWLRALETVLKVLTRQSVATYDENGAVNPFYYTFQRDTNIGSETLPLAGTGNPVNYGTGLVRSAFRPSDDACILQLFVPANAHMAVELTKTADMLREASKSEKVSKIVTACQKFAQTIRQGIYDHAVVNHPVFGEVFAYEVDGFGGTVHMDDANIPSLLSLPDLGFLDRSDTVYQNTRKMVLSKRGNPYYQTGSYFEAIGGPHVGIHSAWPMAALMRIRTSDNAEEIAENLEMLKKTTGGLGLMHETVNVNSKGGVAYSRPWFAWCNSEFGKTILDLAKRMPEVVFGEGAEAYDINEAFRDWTTQG</sequence>
<keyword evidence="3" id="KW-1185">Reference proteome</keyword>
<dbReference type="RefSeq" id="XP_018987166.1">
    <property type="nucleotide sequence ID" value="XM_019131563.1"/>
</dbReference>
<evidence type="ECO:0000256" key="1">
    <source>
        <dbReference type="SAM" id="MobiDB-lite"/>
    </source>
</evidence>
<dbReference type="AlphaFoldDB" id="A0A1E3QW04"/>
<feature type="region of interest" description="Disordered" evidence="1">
    <location>
        <begin position="1"/>
        <end position="26"/>
    </location>
</feature>
<proteinExistence type="predicted"/>
<dbReference type="SUPFAM" id="SSF48208">
    <property type="entry name" value="Six-hairpin glycosidases"/>
    <property type="match status" value="1"/>
</dbReference>
<gene>
    <name evidence="2" type="ORF">BABINDRAFT_31863</name>
</gene>
<dbReference type="Gene3D" id="1.50.10.10">
    <property type="match status" value="1"/>
</dbReference>
<dbReference type="GO" id="GO:0004553">
    <property type="term" value="F:hydrolase activity, hydrolyzing O-glycosyl compounds"/>
    <property type="evidence" value="ECO:0007669"/>
    <property type="project" value="UniProtKB-ARBA"/>
</dbReference>
<dbReference type="InterPro" id="IPR008928">
    <property type="entry name" value="6-hairpin_glycosidase_sf"/>
</dbReference>
<dbReference type="OrthoDB" id="7771656at2759"/>
<protein>
    <submittedName>
        <fullName evidence="2">Glycoside hydrolase family 125 protein</fullName>
    </submittedName>
</protein>
<organism evidence="2 3">
    <name type="scientific">Babjeviella inositovora NRRL Y-12698</name>
    <dbReference type="NCBI Taxonomy" id="984486"/>
    <lineage>
        <taxon>Eukaryota</taxon>
        <taxon>Fungi</taxon>
        <taxon>Dikarya</taxon>
        <taxon>Ascomycota</taxon>
        <taxon>Saccharomycotina</taxon>
        <taxon>Pichiomycetes</taxon>
        <taxon>Serinales incertae sedis</taxon>
        <taxon>Babjeviella</taxon>
    </lineage>
</organism>
<evidence type="ECO:0000313" key="2">
    <source>
        <dbReference type="EMBL" id="ODQ81838.1"/>
    </source>
</evidence>
<dbReference type="SMART" id="SM01149">
    <property type="entry name" value="DUF1237"/>
    <property type="match status" value="1"/>
</dbReference>
<name>A0A1E3QW04_9ASCO</name>
<dbReference type="PANTHER" id="PTHR31047:SF0">
    <property type="entry name" value="MEIOTICALLY UP-REGULATED GENE 157 PROTEIN"/>
    <property type="match status" value="1"/>
</dbReference>
<dbReference type="EMBL" id="KV454427">
    <property type="protein sequence ID" value="ODQ81838.1"/>
    <property type="molecule type" value="Genomic_DNA"/>
</dbReference>
<dbReference type="Pfam" id="PF06824">
    <property type="entry name" value="Glyco_hydro_125"/>
    <property type="match status" value="1"/>
</dbReference>
<dbReference type="GeneID" id="30149416"/>
<accession>A0A1E3QW04</accession>